<dbReference type="AlphaFoldDB" id="A0ABD1Q1J4"/>
<dbReference type="Proteomes" id="UP001604336">
    <property type="component" value="Unassembled WGS sequence"/>
</dbReference>
<organism evidence="1 2">
    <name type="scientific">Abeliophyllum distichum</name>
    <dbReference type="NCBI Taxonomy" id="126358"/>
    <lineage>
        <taxon>Eukaryota</taxon>
        <taxon>Viridiplantae</taxon>
        <taxon>Streptophyta</taxon>
        <taxon>Embryophyta</taxon>
        <taxon>Tracheophyta</taxon>
        <taxon>Spermatophyta</taxon>
        <taxon>Magnoliopsida</taxon>
        <taxon>eudicotyledons</taxon>
        <taxon>Gunneridae</taxon>
        <taxon>Pentapetalae</taxon>
        <taxon>asterids</taxon>
        <taxon>lamiids</taxon>
        <taxon>Lamiales</taxon>
        <taxon>Oleaceae</taxon>
        <taxon>Forsythieae</taxon>
        <taxon>Abeliophyllum</taxon>
    </lineage>
</organism>
<protein>
    <submittedName>
        <fullName evidence="1">Uncharacterized protein</fullName>
    </submittedName>
</protein>
<proteinExistence type="predicted"/>
<name>A0ABD1Q1J4_9LAMI</name>
<evidence type="ECO:0000313" key="1">
    <source>
        <dbReference type="EMBL" id="KAL2469739.1"/>
    </source>
</evidence>
<sequence length="106" mass="12487">MTEKVRLIVSHDRNFTNYGEEWKWGGKRTMSIKVASDIAYDELVYRLMEKLNVDDNRFTCHLKFILLAMNLPPAQLNEDDDLQWYISIYKETTLCDVVDQRGIPTV</sequence>
<accession>A0ABD1Q1J4</accession>
<comment type="caution">
    <text evidence="1">The sequence shown here is derived from an EMBL/GenBank/DDBJ whole genome shotgun (WGS) entry which is preliminary data.</text>
</comment>
<reference evidence="2" key="1">
    <citation type="submission" date="2024-07" db="EMBL/GenBank/DDBJ databases">
        <title>Two chromosome-level genome assemblies of Korean endemic species Abeliophyllum distichum and Forsythia ovata (Oleaceae).</title>
        <authorList>
            <person name="Jang H."/>
        </authorList>
    </citation>
    <scope>NUCLEOTIDE SEQUENCE [LARGE SCALE GENOMIC DNA]</scope>
</reference>
<evidence type="ECO:0000313" key="2">
    <source>
        <dbReference type="Proteomes" id="UP001604336"/>
    </source>
</evidence>
<gene>
    <name evidence="1" type="ORF">Adt_37875</name>
</gene>
<keyword evidence="2" id="KW-1185">Reference proteome</keyword>
<dbReference type="EMBL" id="JBFOLK010000012">
    <property type="protein sequence ID" value="KAL2469739.1"/>
    <property type="molecule type" value="Genomic_DNA"/>
</dbReference>